<evidence type="ECO:0000313" key="2">
    <source>
        <dbReference type="Proteomes" id="UP001332243"/>
    </source>
</evidence>
<accession>A0ABU7RYE9</accession>
<dbReference type="RefSeq" id="WP_331216636.1">
    <property type="nucleotide sequence ID" value="NZ_JAZGQK010000021.1"/>
</dbReference>
<gene>
    <name evidence="1" type="ORF">V1633_24000</name>
</gene>
<dbReference type="Proteomes" id="UP001332243">
    <property type="component" value="Unassembled WGS sequence"/>
</dbReference>
<reference evidence="1 2" key="1">
    <citation type="submission" date="2024-01" db="EMBL/GenBank/DDBJ databases">
        <title>Genome insights into Plantactinospora sonchi sp. nov.</title>
        <authorList>
            <person name="Wang L."/>
        </authorList>
    </citation>
    <scope>NUCLEOTIDE SEQUENCE [LARGE SCALE GENOMIC DNA]</scope>
    <source>
        <strain evidence="1 2">NEAU-QY2</strain>
    </source>
</reference>
<sequence length="64" mass="6958">MLAGDPHRRQVGERVRAATARLRRTDTRRYHPGAHAIELQVNGVGSGRTEFTLLPGVDAVPGGR</sequence>
<dbReference type="EMBL" id="JAZGQK010000021">
    <property type="protein sequence ID" value="MEE6261553.1"/>
    <property type="molecule type" value="Genomic_DNA"/>
</dbReference>
<evidence type="ECO:0000313" key="1">
    <source>
        <dbReference type="EMBL" id="MEE6261553.1"/>
    </source>
</evidence>
<comment type="caution">
    <text evidence="1">The sequence shown here is derived from an EMBL/GenBank/DDBJ whole genome shotgun (WGS) entry which is preliminary data.</text>
</comment>
<keyword evidence="2" id="KW-1185">Reference proteome</keyword>
<proteinExistence type="predicted"/>
<protein>
    <submittedName>
        <fullName evidence="1">Uncharacterized protein</fullName>
    </submittedName>
</protein>
<organism evidence="1 2">
    <name type="scientific">Plantactinospora sonchi</name>
    <dbReference type="NCBI Taxonomy" id="1544735"/>
    <lineage>
        <taxon>Bacteria</taxon>
        <taxon>Bacillati</taxon>
        <taxon>Actinomycetota</taxon>
        <taxon>Actinomycetes</taxon>
        <taxon>Micromonosporales</taxon>
        <taxon>Micromonosporaceae</taxon>
        <taxon>Plantactinospora</taxon>
    </lineage>
</organism>
<name>A0ABU7RYE9_9ACTN</name>